<sequence length="189" mass="21966">MKKIIQKILENSLSSLLCTAIIWLCSNAAVFYMFIPNKSIIQSFSIIYDNKIWMTIIIIGLLLLIARSYNIHRINKIQYFPDYSLIPQTRSTITVKKPGEVAFTVYLSYSFDNRIFVQGISNLRCPKCAQDLVTKRTIILGRYEHFCPQCKFSITNNFTDNTWSQILTRNSETLFNNKTTEQVNDIIKQ</sequence>
<keyword evidence="5" id="KW-1185">Reference proteome</keyword>
<protein>
    <submittedName>
        <fullName evidence="2">Uncharacterized protein</fullName>
    </submittedName>
</protein>
<keyword evidence="1" id="KW-0812">Transmembrane</keyword>
<accession>A0AAD0TS90</accession>
<dbReference type="EMBL" id="BDOR01000004">
    <property type="protein sequence ID" value="GBF01684.1"/>
    <property type="molecule type" value="Genomic_DNA"/>
</dbReference>
<evidence type="ECO:0000313" key="4">
    <source>
        <dbReference type="EMBL" id="GBF01684.1"/>
    </source>
</evidence>
<dbReference type="RefSeq" id="WP_056988247.1">
    <property type="nucleotide sequence ID" value="NZ_BDOR01000004.1"/>
</dbReference>
<keyword evidence="1" id="KW-0472">Membrane</keyword>
<proteinExistence type="predicted"/>
<dbReference type="EMBL" id="CP032744">
    <property type="protein sequence ID" value="AYJ38891.1"/>
    <property type="molecule type" value="Genomic_DNA"/>
</dbReference>
<feature type="transmembrane region" description="Helical" evidence="1">
    <location>
        <begin position="52"/>
        <end position="69"/>
    </location>
</feature>
<evidence type="ECO:0000313" key="6">
    <source>
        <dbReference type="Proteomes" id="UP000277896"/>
    </source>
</evidence>
<evidence type="ECO:0000313" key="2">
    <source>
        <dbReference type="EMBL" id="AYJ38891.1"/>
    </source>
</evidence>
<evidence type="ECO:0000313" key="3">
    <source>
        <dbReference type="EMBL" id="AYJ38945.1"/>
    </source>
</evidence>
<keyword evidence="1" id="KW-1133">Transmembrane helix</keyword>
<gene>
    <name evidence="2" type="ORF">LP667_08700</name>
    <name evidence="3" type="ORF">LP667_08995</name>
    <name evidence="4" type="ORF">LPPLD21_01216</name>
</gene>
<evidence type="ECO:0000313" key="5">
    <source>
        <dbReference type="Proteomes" id="UP000236162"/>
    </source>
</evidence>
<reference evidence="2 6" key="2">
    <citation type="submission" date="2018-10" db="EMBL/GenBank/DDBJ databases">
        <title>Genome seuquencing of Lactobacillus species.</title>
        <authorList>
            <person name="Baek C."/>
            <person name="Yi H."/>
        </authorList>
    </citation>
    <scope>NUCLEOTIDE SEQUENCE [LARGE SCALE GENOMIC DNA]</scope>
    <source>
        <strain evidence="2 6">DSM 10667</strain>
    </source>
</reference>
<dbReference type="EMBL" id="CP032744">
    <property type="protein sequence ID" value="AYJ38945.1"/>
    <property type="molecule type" value="Genomic_DNA"/>
</dbReference>
<dbReference type="Proteomes" id="UP000236162">
    <property type="component" value="Unassembled WGS sequence"/>
</dbReference>
<evidence type="ECO:0000256" key="1">
    <source>
        <dbReference type="SAM" id="Phobius"/>
    </source>
</evidence>
<dbReference type="Proteomes" id="UP000277896">
    <property type="component" value="Chromosome"/>
</dbReference>
<reference evidence="4 5" key="1">
    <citation type="submission" date="2017-04" db="EMBL/GenBank/DDBJ databases">
        <title>In vitro and in silico characterization of Lactobacillus paraplantarum D2-1, a starter culture for soymilk fermentation.</title>
        <authorList>
            <person name="Endo A."/>
            <person name="Sasaki F."/>
            <person name="Maeno S."/>
            <person name="Kanesaki Y."/>
            <person name="Kubota E."/>
            <person name="Torres G.A."/>
            <person name="Tomita S."/>
            <person name="Nakagawa J."/>
        </authorList>
    </citation>
    <scope>NUCLEOTIDE SEQUENCE [LARGE SCALE GENOMIC DNA]</scope>
    <source>
        <strain evidence="4 5">D2-1</strain>
    </source>
</reference>
<name>A0AAD0TS90_9LACO</name>
<organism evidence="2 6">
    <name type="scientific">Lactiplantibacillus paraplantarum</name>
    <dbReference type="NCBI Taxonomy" id="60520"/>
    <lineage>
        <taxon>Bacteria</taxon>
        <taxon>Bacillati</taxon>
        <taxon>Bacillota</taxon>
        <taxon>Bacilli</taxon>
        <taxon>Lactobacillales</taxon>
        <taxon>Lactobacillaceae</taxon>
        <taxon>Lactiplantibacillus</taxon>
    </lineage>
</organism>
<dbReference type="AlphaFoldDB" id="A0AAD0TS90"/>